<dbReference type="AlphaFoldDB" id="A0AAN4UTG7"/>
<sequence length="62" mass="6721">MVQPIRARDAPFKIRSGRRRVDGVATGSAHSAGTLTGIALRPRLYPLSVPFYKLVSSIEAIV</sequence>
<name>A0AAN4UTG7_9RHOB</name>
<dbReference type="EMBL" id="BNAB01000014">
    <property type="protein sequence ID" value="GHE04004.1"/>
    <property type="molecule type" value="Genomic_DNA"/>
</dbReference>
<dbReference type="Proteomes" id="UP000634647">
    <property type="component" value="Unassembled WGS sequence"/>
</dbReference>
<organism evidence="1 2">
    <name type="scientific">Allgaiera indica</name>
    <dbReference type="NCBI Taxonomy" id="765699"/>
    <lineage>
        <taxon>Bacteria</taxon>
        <taxon>Pseudomonadati</taxon>
        <taxon>Pseudomonadota</taxon>
        <taxon>Alphaproteobacteria</taxon>
        <taxon>Rhodobacterales</taxon>
        <taxon>Paracoccaceae</taxon>
        <taxon>Allgaiera</taxon>
    </lineage>
</organism>
<evidence type="ECO:0000313" key="2">
    <source>
        <dbReference type="Proteomes" id="UP000634647"/>
    </source>
</evidence>
<protein>
    <submittedName>
        <fullName evidence="1">Uncharacterized protein</fullName>
    </submittedName>
</protein>
<gene>
    <name evidence="1" type="ORF">GCM10008024_29460</name>
</gene>
<proteinExistence type="predicted"/>
<evidence type="ECO:0000313" key="1">
    <source>
        <dbReference type="EMBL" id="GHE04004.1"/>
    </source>
</evidence>
<reference evidence="1" key="2">
    <citation type="submission" date="2023-06" db="EMBL/GenBank/DDBJ databases">
        <authorList>
            <person name="Sun Q."/>
            <person name="Zhou Y."/>
        </authorList>
    </citation>
    <scope>NUCLEOTIDE SEQUENCE</scope>
    <source>
        <strain evidence="1">CGMCC 1.10859</strain>
    </source>
</reference>
<accession>A0AAN4UTG7</accession>
<reference evidence="1" key="1">
    <citation type="journal article" date="2014" name="Int. J. Syst. Evol. Microbiol.">
        <title>Complete genome sequence of Corynebacterium casei LMG S-19264T (=DSM 44701T), isolated from a smear-ripened cheese.</title>
        <authorList>
            <consortium name="US DOE Joint Genome Institute (JGI-PGF)"/>
            <person name="Walter F."/>
            <person name="Albersmeier A."/>
            <person name="Kalinowski J."/>
            <person name="Ruckert C."/>
        </authorList>
    </citation>
    <scope>NUCLEOTIDE SEQUENCE</scope>
    <source>
        <strain evidence="1">CGMCC 1.10859</strain>
    </source>
</reference>
<comment type="caution">
    <text evidence="1">The sequence shown here is derived from an EMBL/GenBank/DDBJ whole genome shotgun (WGS) entry which is preliminary data.</text>
</comment>